<feature type="region of interest" description="Disordered" evidence="1">
    <location>
        <begin position="31"/>
        <end position="87"/>
    </location>
</feature>
<evidence type="ECO:0000256" key="1">
    <source>
        <dbReference type="SAM" id="MobiDB-lite"/>
    </source>
</evidence>
<dbReference type="AlphaFoldDB" id="A0A5A7TDT3"/>
<accession>A0A5A7TDT3</accession>
<proteinExistence type="predicted"/>
<comment type="caution">
    <text evidence="2">The sequence shown here is derived from an EMBL/GenBank/DDBJ whole genome shotgun (WGS) entry which is preliminary data.</text>
</comment>
<dbReference type="Proteomes" id="UP000321393">
    <property type="component" value="Unassembled WGS sequence"/>
</dbReference>
<feature type="compositionally biased region" description="Polar residues" evidence="1">
    <location>
        <begin position="63"/>
        <end position="75"/>
    </location>
</feature>
<name>A0A5A7TDT3_CUCMM</name>
<reference evidence="2 3" key="1">
    <citation type="submission" date="2019-08" db="EMBL/GenBank/DDBJ databases">
        <title>Draft genome sequences of two oriental melons (Cucumis melo L. var makuwa).</title>
        <authorList>
            <person name="Kwon S.-Y."/>
        </authorList>
    </citation>
    <scope>NUCLEOTIDE SEQUENCE [LARGE SCALE GENOMIC DNA]</scope>
    <source>
        <strain evidence="3">cv. SW 3</strain>
        <tissue evidence="2">Leaf</tissue>
    </source>
</reference>
<feature type="compositionally biased region" description="Basic and acidic residues" evidence="1">
    <location>
        <begin position="34"/>
        <end position="62"/>
    </location>
</feature>
<gene>
    <name evidence="2" type="ORF">E6C27_scaffold128G003130</name>
</gene>
<sequence>MPVIEFSLSKIAKNIELMQLQLEKQQQMLLTETNARERSAMRERTTETPVRDAENVKGKENEASSSKTQESNRNFGNDRNEKKNEAD</sequence>
<evidence type="ECO:0000313" key="2">
    <source>
        <dbReference type="EMBL" id="KAA0041313.1"/>
    </source>
</evidence>
<feature type="compositionally biased region" description="Basic and acidic residues" evidence="1">
    <location>
        <begin position="76"/>
        <end position="87"/>
    </location>
</feature>
<dbReference type="EMBL" id="SSTE01016683">
    <property type="protein sequence ID" value="KAA0041313.1"/>
    <property type="molecule type" value="Genomic_DNA"/>
</dbReference>
<evidence type="ECO:0000313" key="3">
    <source>
        <dbReference type="Proteomes" id="UP000321393"/>
    </source>
</evidence>
<protein>
    <submittedName>
        <fullName evidence="2">Histone-lysine N-methyltransferase ASHR1 isoform X1</fullName>
    </submittedName>
</protein>
<organism evidence="2 3">
    <name type="scientific">Cucumis melo var. makuwa</name>
    <name type="common">Oriental melon</name>
    <dbReference type="NCBI Taxonomy" id="1194695"/>
    <lineage>
        <taxon>Eukaryota</taxon>
        <taxon>Viridiplantae</taxon>
        <taxon>Streptophyta</taxon>
        <taxon>Embryophyta</taxon>
        <taxon>Tracheophyta</taxon>
        <taxon>Spermatophyta</taxon>
        <taxon>Magnoliopsida</taxon>
        <taxon>eudicotyledons</taxon>
        <taxon>Gunneridae</taxon>
        <taxon>Pentapetalae</taxon>
        <taxon>rosids</taxon>
        <taxon>fabids</taxon>
        <taxon>Cucurbitales</taxon>
        <taxon>Cucurbitaceae</taxon>
        <taxon>Benincaseae</taxon>
        <taxon>Cucumis</taxon>
    </lineage>
</organism>